<dbReference type="Proteomes" id="UP000507470">
    <property type="component" value="Unassembled WGS sequence"/>
</dbReference>
<dbReference type="Gene3D" id="3.30.70.1820">
    <property type="entry name" value="L1 transposable element, RRM domain"/>
    <property type="match status" value="1"/>
</dbReference>
<feature type="coiled-coil region" evidence="1">
    <location>
        <begin position="25"/>
        <end position="94"/>
    </location>
</feature>
<organism evidence="2 3">
    <name type="scientific">Mytilus coruscus</name>
    <name type="common">Sea mussel</name>
    <dbReference type="NCBI Taxonomy" id="42192"/>
    <lineage>
        <taxon>Eukaryota</taxon>
        <taxon>Metazoa</taxon>
        <taxon>Spiralia</taxon>
        <taxon>Lophotrochozoa</taxon>
        <taxon>Mollusca</taxon>
        <taxon>Bivalvia</taxon>
        <taxon>Autobranchia</taxon>
        <taxon>Pteriomorphia</taxon>
        <taxon>Mytilida</taxon>
        <taxon>Mytiloidea</taxon>
        <taxon>Mytilidae</taxon>
        <taxon>Mytilinae</taxon>
        <taxon>Mytilus</taxon>
    </lineage>
</organism>
<dbReference type="PANTHER" id="PTHR11505">
    <property type="entry name" value="L1 TRANSPOSABLE ELEMENT-RELATED"/>
    <property type="match status" value="1"/>
</dbReference>
<proteinExistence type="predicted"/>
<evidence type="ECO:0000313" key="3">
    <source>
        <dbReference type="Proteomes" id="UP000507470"/>
    </source>
</evidence>
<sequence length="270" mass="31706">MINDLNSRLDKLGPLPEILEKLNLLPNINEKVNNLERRFSNVENEIFALKNDMRIFNAKLNSNEANINDLSSRVVDLEDEKNKLLYENSELKERVIDVQARSMRENLIFSGIDEAPDEQVKGAKNSHTENQLKLFIKEVMKIEDEMQFHVVHRLRPRDDGKLRSIIARFERRKDRDLVLQRAPATLKDTSYRVNEQLPMEIIERRNELWPIYKREKRLGNECKFKGDVLYVNNVAVYPSSKRPVNRRQIRTQNSAPHIVNQPMIPIPTNT</sequence>
<dbReference type="EMBL" id="CACVKT020010433">
    <property type="protein sequence ID" value="CAC5426534.1"/>
    <property type="molecule type" value="Genomic_DNA"/>
</dbReference>
<keyword evidence="3" id="KW-1185">Reference proteome</keyword>
<name>A0A6J8F1B1_MYTCO</name>
<evidence type="ECO:0000256" key="1">
    <source>
        <dbReference type="SAM" id="Coils"/>
    </source>
</evidence>
<dbReference type="OrthoDB" id="6079384at2759"/>
<evidence type="ECO:0000313" key="2">
    <source>
        <dbReference type="EMBL" id="CAC5426534.1"/>
    </source>
</evidence>
<keyword evidence="1" id="KW-0175">Coiled coil</keyword>
<protein>
    <submittedName>
        <fullName evidence="2">Uncharacterized protein</fullName>
    </submittedName>
</protein>
<gene>
    <name evidence="2" type="ORF">MCOR_58232</name>
</gene>
<accession>A0A6J8F1B1</accession>
<reference evidence="2 3" key="1">
    <citation type="submission" date="2020-06" db="EMBL/GenBank/DDBJ databases">
        <authorList>
            <person name="Li R."/>
            <person name="Bekaert M."/>
        </authorList>
    </citation>
    <scope>NUCLEOTIDE SEQUENCE [LARGE SCALE GENOMIC DNA]</scope>
    <source>
        <strain evidence="3">wild</strain>
    </source>
</reference>
<dbReference type="Gene3D" id="1.20.5.340">
    <property type="match status" value="1"/>
</dbReference>
<dbReference type="AlphaFoldDB" id="A0A6J8F1B1"/>
<dbReference type="InterPro" id="IPR004244">
    <property type="entry name" value="Transposase_22"/>
</dbReference>